<dbReference type="EMBL" id="CAJIMS010000001">
    <property type="protein sequence ID" value="CAD7799457.1"/>
    <property type="molecule type" value="Genomic_DNA"/>
</dbReference>
<keyword evidence="2" id="KW-1185">Reference proteome</keyword>
<sequence length="141" mass="16844">MTSRLNNNDLASSVTPSVRVFFFAKRRKMYREPVIKRRLLIRKLLDTIFLKSTRSDDLFTRYIMASSVARQFECFAAQRRKMYREPVIKRRLLICKLLDTVFFKNLLEVTFRLYYNAFASSVARQFECFSPLCEEKCIENP</sequence>
<dbReference type="Proteomes" id="UP000662618">
    <property type="component" value="Unassembled WGS sequence"/>
</dbReference>
<evidence type="ECO:0000313" key="1">
    <source>
        <dbReference type="EMBL" id="CAD7799457.1"/>
    </source>
</evidence>
<name>A0A9N8MFR6_9FLAO</name>
<reference evidence="1" key="1">
    <citation type="submission" date="2020-12" db="EMBL/GenBank/DDBJ databases">
        <authorList>
            <person name="Rodrigo-Torres L."/>
            <person name="Arahal R. D."/>
            <person name="Lucena T."/>
        </authorList>
    </citation>
    <scope>NUCLEOTIDE SEQUENCE</scope>
    <source>
        <strain evidence="1">CECT 9390</strain>
    </source>
</reference>
<accession>A0A9N8MFR6</accession>
<gene>
    <name evidence="1" type="ORF">CHRY9390_00489</name>
</gene>
<evidence type="ECO:0000313" key="2">
    <source>
        <dbReference type="Proteomes" id="UP000662618"/>
    </source>
</evidence>
<protein>
    <submittedName>
        <fullName evidence="1">Uncharacterized protein</fullName>
    </submittedName>
</protein>
<dbReference type="AlphaFoldDB" id="A0A9N8MFR6"/>
<organism evidence="1 2">
    <name type="scientific">Chryseobacterium aquaeductus</name>
    <dbReference type="NCBI Taxonomy" id="2675056"/>
    <lineage>
        <taxon>Bacteria</taxon>
        <taxon>Pseudomonadati</taxon>
        <taxon>Bacteroidota</taxon>
        <taxon>Flavobacteriia</taxon>
        <taxon>Flavobacteriales</taxon>
        <taxon>Weeksellaceae</taxon>
        <taxon>Chryseobacterium group</taxon>
        <taxon>Chryseobacterium</taxon>
    </lineage>
</organism>
<proteinExistence type="predicted"/>
<comment type="caution">
    <text evidence="1">The sequence shown here is derived from an EMBL/GenBank/DDBJ whole genome shotgun (WGS) entry which is preliminary data.</text>
</comment>